<dbReference type="Proteomes" id="UP000215158">
    <property type="component" value="Chromosome 2"/>
</dbReference>
<dbReference type="OrthoDB" id="9133216at2"/>
<feature type="transmembrane region" description="Helical" evidence="2">
    <location>
        <begin position="12"/>
        <end position="30"/>
    </location>
</feature>
<keyword evidence="2" id="KW-1133">Transmembrane helix</keyword>
<evidence type="ECO:0000313" key="4">
    <source>
        <dbReference type="Proteomes" id="UP000215158"/>
    </source>
</evidence>
<evidence type="ECO:0000313" key="3">
    <source>
        <dbReference type="EMBL" id="ASW02597.1"/>
    </source>
</evidence>
<evidence type="ECO:0000256" key="1">
    <source>
        <dbReference type="SAM" id="MobiDB-lite"/>
    </source>
</evidence>
<organism evidence="3 4">
    <name type="scientific">Paraburkholderia aromaticivorans</name>
    <dbReference type="NCBI Taxonomy" id="2026199"/>
    <lineage>
        <taxon>Bacteria</taxon>
        <taxon>Pseudomonadati</taxon>
        <taxon>Pseudomonadota</taxon>
        <taxon>Betaproteobacteria</taxon>
        <taxon>Burkholderiales</taxon>
        <taxon>Burkholderiaceae</taxon>
        <taxon>Paraburkholderia</taxon>
    </lineage>
</organism>
<dbReference type="RefSeq" id="WP_095422457.1">
    <property type="nucleotide sequence ID" value="NZ_CP022990.1"/>
</dbReference>
<reference evidence="3 4" key="1">
    <citation type="submission" date="2017-08" db="EMBL/GenBank/DDBJ databases">
        <title>Identification and genetic characteristics of simultaneous BTEX- and naphthalene-degrading Paraburkholderia sp. BN5 isolated from petroleum-contaminated soil.</title>
        <authorList>
            <person name="Lee Y."/>
            <person name="Jeon C.O."/>
        </authorList>
    </citation>
    <scope>NUCLEOTIDE SEQUENCE [LARGE SCALE GENOMIC DNA]</scope>
    <source>
        <strain evidence="3 4">BN5</strain>
    </source>
</reference>
<keyword evidence="2" id="KW-0812">Transmembrane</keyword>
<name>A0A248VUD9_9BURK</name>
<dbReference type="AlphaFoldDB" id="A0A248VUD9"/>
<dbReference type="EMBL" id="CP022990">
    <property type="protein sequence ID" value="ASW02597.1"/>
    <property type="molecule type" value="Genomic_DNA"/>
</dbReference>
<feature type="compositionally biased region" description="Basic and acidic residues" evidence="1">
    <location>
        <begin position="122"/>
        <end position="137"/>
    </location>
</feature>
<accession>A0A248VUD9</accession>
<feature type="region of interest" description="Disordered" evidence="1">
    <location>
        <begin position="62"/>
        <end position="137"/>
    </location>
</feature>
<proteinExistence type="predicted"/>
<gene>
    <name evidence="3" type="ORF">CJU94_31595</name>
</gene>
<keyword evidence="4" id="KW-1185">Reference proteome</keyword>
<sequence length="137" mass="15012">MRAEKAFWNRPAYGYAVAAVCVALAAWSAASPPPTLGIVQALDQTDRDTQLPLERFAIEAGNAAASPSRALRQAEESLPRRSPRHAVRPSPQDRSVGGDTRNRKAGTDNGFARLTTPRRTSGARDDERAIKDWKNWT</sequence>
<dbReference type="KEGG" id="parb:CJU94_31595"/>
<evidence type="ECO:0000256" key="2">
    <source>
        <dbReference type="SAM" id="Phobius"/>
    </source>
</evidence>
<protein>
    <submittedName>
        <fullName evidence="3">Uncharacterized protein</fullName>
    </submittedName>
</protein>
<keyword evidence="2" id="KW-0472">Membrane</keyword>